<comment type="caution">
    <text evidence="1">The sequence shown here is derived from an EMBL/GenBank/DDBJ whole genome shotgun (WGS) entry which is preliminary data.</text>
</comment>
<sequence>MSPFFKVILEAAFAPTNHQISYNEGSLLSSTQYQEGEYISALTHTLLDLKTMSSKLWKLSKTLKSFRKDCATSIKNEKIPEACRELILQYFNQSVFLGAKFACQYPCDLVWNQ</sequence>
<reference evidence="1 2" key="1">
    <citation type="submission" date="2015-08" db="EMBL/GenBank/DDBJ databases">
        <title>Next Generation Sequencing and Analysis of the Genome of Puccinia sorghi L Schw, the Causal Agent of Maize Common Rust.</title>
        <authorList>
            <person name="Rochi L."/>
            <person name="Burguener G."/>
            <person name="Darino M."/>
            <person name="Turjanski A."/>
            <person name="Kreff E."/>
            <person name="Dieguez M.J."/>
            <person name="Sacco F."/>
        </authorList>
    </citation>
    <scope>NUCLEOTIDE SEQUENCE [LARGE SCALE GENOMIC DNA]</scope>
    <source>
        <strain evidence="1 2">RO10H11247</strain>
    </source>
</reference>
<gene>
    <name evidence="1" type="ORF">VP01_386g16</name>
</gene>
<accession>A0A0L6UTU1</accession>
<dbReference type="AlphaFoldDB" id="A0A0L6UTU1"/>
<proteinExistence type="predicted"/>
<dbReference type="EMBL" id="LAVV01008912">
    <property type="protein sequence ID" value="KNZ51672.1"/>
    <property type="molecule type" value="Genomic_DNA"/>
</dbReference>
<keyword evidence="2" id="KW-1185">Reference proteome</keyword>
<evidence type="ECO:0000313" key="2">
    <source>
        <dbReference type="Proteomes" id="UP000037035"/>
    </source>
</evidence>
<evidence type="ECO:0000313" key="1">
    <source>
        <dbReference type="EMBL" id="KNZ51672.1"/>
    </source>
</evidence>
<organism evidence="1 2">
    <name type="scientific">Puccinia sorghi</name>
    <dbReference type="NCBI Taxonomy" id="27349"/>
    <lineage>
        <taxon>Eukaryota</taxon>
        <taxon>Fungi</taxon>
        <taxon>Dikarya</taxon>
        <taxon>Basidiomycota</taxon>
        <taxon>Pucciniomycotina</taxon>
        <taxon>Pucciniomycetes</taxon>
        <taxon>Pucciniales</taxon>
        <taxon>Pucciniaceae</taxon>
        <taxon>Puccinia</taxon>
    </lineage>
</organism>
<dbReference type="Proteomes" id="UP000037035">
    <property type="component" value="Unassembled WGS sequence"/>
</dbReference>
<name>A0A0L6UTU1_9BASI</name>
<dbReference type="VEuPathDB" id="FungiDB:VP01_386g16"/>
<protein>
    <submittedName>
        <fullName evidence="1">Uncharacterized protein</fullName>
    </submittedName>
</protein>